<dbReference type="EC" id="5.6.2.1" evidence="3"/>
<keyword evidence="8 16" id="KW-0413">Isomerase</keyword>
<dbReference type="PRINTS" id="PR00417">
    <property type="entry name" value="PRTPISMRASEI"/>
</dbReference>
<evidence type="ECO:0000256" key="11">
    <source>
        <dbReference type="ARBA" id="ARBA00032235"/>
    </source>
</evidence>
<evidence type="ECO:0000256" key="13">
    <source>
        <dbReference type="SAM" id="MobiDB-lite"/>
    </source>
</evidence>
<evidence type="ECO:0000313" key="16">
    <source>
        <dbReference type="EMBL" id="MFD0870076.1"/>
    </source>
</evidence>
<dbReference type="CDD" id="cd03362">
    <property type="entry name" value="TOPRIM_TopoIA_TopoIII"/>
    <property type="match status" value="1"/>
</dbReference>
<keyword evidence="7" id="KW-0238">DNA-binding</keyword>
<evidence type="ECO:0000256" key="1">
    <source>
        <dbReference type="ARBA" id="ARBA00000213"/>
    </source>
</evidence>
<dbReference type="NCBIfam" id="TIGR01056">
    <property type="entry name" value="topB"/>
    <property type="match status" value="1"/>
</dbReference>
<evidence type="ECO:0000256" key="8">
    <source>
        <dbReference type="ARBA" id="ARBA00023235"/>
    </source>
</evidence>
<dbReference type="Gene3D" id="2.70.20.10">
    <property type="entry name" value="Topoisomerase I, domain 3"/>
    <property type="match status" value="1"/>
</dbReference>
<dbReference type="SUPFAM" id="SSF56712">
    <property type="entry name" value="Prokaryotic type I DNA topoisomerase"/>
    <property type="match status" value="1"/>
</dbReference>
<keyword evidence="17" id="KW-1185">Reference proteome</keyword>
<dbReference type="InterPro" id="IPR006171">
    <property type="entry name" value="TOPRIM_dom"/>
</dbReference>
<dbReference type="InterPro" id="IPR003602">
    <property type="entry name" value="Topo_IA_DNA-bd_dom"/>
</dbReference>
<comment type="similarity">
    <text evidence="2">Belongs to the type IA topoisomerase family.</text>
</comment>
<dbReference type="Gene3D" id="1.10.460.10">
    <property type="entry name" value="Topoisomerase I, domain 2"/>
    <property type="match status" value="1"/>
</dbReference>
<reference evidence="17" key="1">
    <citation type="journal article" date="2019" name="Int. J. Syst. Evol. Microbiol.">
        <title>The Global Catalogue of Microorganisms (GCM) 10K type strain sequencing project: providing services to taxonomists for standard genome sequencing and annotation.</title>
        <authorList>
            <consortium name="The Broad Institute Genomics Platform"/>
            <consortium name="The Broad Institute Genome Sequencing Center for Infectious Disease"/>
            <person name="Wu L."/>
            <person name="Ma J."/>
        </authorList>
    </citation>
    <scope>NUCLEOTIDE SEQUENCE [LARGE SCALE GENOMIC DNA]</scope>
    <source>
        <strain evidence="17">CCUG 57263</strain>
    </source>
</reference>
<evidence type="ECO:0000256" key="3">
    <source>
        <dbReference type="ARBA" id="ARBA00012891"/>
    </source>
</evidence>
<accession>A0ABW3D9Y5</accession>
<dbReference type="InterPro" id="IPR023406">
    <property type="entry name" value="Topo_IA_AS"/>
</dbReference>
<evidence type="ECO:0000259" key="15">
    <source>
        <dbReference type="PROSITE" id="PS52039"/>
    </source>
</evidence>
<dbReference type="CDD" id="cd00186">
    <property type="entry name" value="TOP1Ac"/>
    <property type="match status" value="1"/>
</dbReference>
<dbReference type="PROSITE" id="PS50880">
    <property type="entry name" value="TOPRIM"/>
    <property type="match status" value="1"/>
</dbReference>
<evidence type="ECO:0000256" key="7">
    <source>
        <dbReference type="ARBA" id="ARBA00023125"/>
    </source>
</evidence>
<dbReference type="EMBL" id="JBHTIU010000039">
    <property type="protein sequence ID" value="MFD0870076.1"/>
    <property type="molecule type" value="Genomic_DNA"/>
</dbReference>
<dbReference type="Pfam" id="PF01131">
    <property type="entry name" value="Topoisom_bac"/>
    <property type="match status" value="1"/>
</dbReference>
<evidence type="ECO:0000256" key="2">
    <source>
        <dbReference type="ARBA" id="ARBA00009446"/>
    </source>
</evidence>
<dbReference type="InterPro" id="IPR013826">
    <property type="entry name" value="Topo_IA_cen_sub3"/>
</dbReference>
<feature type="domain" description="Topo IA-type catalytic" evidence="15">
    <location>
        <begin position="152"/>
        <end position="580"/>
    </location>
</feature>
<dbReference type="InterPro" id="IPR034144">
    <property type="entry name" value="TOPRIM_TopoIII"/>
</dbReference>
<dbReference type="PROSITE" id="PS52039">
    <property type="entry name" value="TOPO_IA_2"/>
    <property type="match status" value="1"/>
</dbReference>
<dbReference type="InterPro" id="IPR005738">
    <property type="entry name" value="TopoIII"/>
</dbReference>
<evidence type="ECO:0000313" key="17">
    <source>
        <dbReference type="Proteomes" id="UP001597120"/>
    </source>
</evidence>
<dbReference type="Proteomes" id="UP001597120">
    <property type="component" value="Unassembled WGS sequence"/>
</dbReference>
<dbReference type="InterPro" id="IPR023405">
    <property type="entry name" value="Topo_IA_core_domain"/>
</dbReference>
<dbReference type="RefSeq" id="WP_379288574.1">
    <property type="nucleotide sequence ID" value="NZ_JBHTIU010000039.1"/>
</dbReference>
<evidence type="ECO:0000256" key="9">
    <source>
        <dbReference type="ARBA" id="ARBA00030003"/>
    </source>
</evidence>
<dbReference type="PANTHER" id="PTHR11390:SF21">
    <property type="entry name" value="DNA TOPOISOMERASE 3-ALPHA"/>
    <property type="match status" value="1"/>
</dbReference>
<sequence>MKTLVLAEKPSVAKEIARVLGARQKHKSHYEGADYVVTWALGHLVTLAEPEDYDSKFSTWKLEDLPIIPSKMKLKVIRETSHQFKAIERLSRRNDLKELVIATDAGREGELVARWIMELIRWKKPFKRLWISSQTDRAIKEGFAQLKPGSQYNRLYQSAVCRSEADWLIGLNITRALTSKYNAQLAAGRVQTPTLATIIQRENEIRKFQPVEYWTVQADFGSFQGIWRKPGSGEPRIFDRSQAEAIRNKVQGRTGQIIQIKKTEKTIPQPLAYDLTELQRDANKRYGFSAKQTSSVLQRLYEQHKLVTYPRTDSRYLTADMVSTLKGRVQSVAVGPFAPLARPLLQKPLKVTKRIVDDSKVSDHHAIIPTEQPLQLNLLSNEERKLYDLIVRRFLALFYPPCRYDQTTVQIEVEKETFWATGKQMKETGWKEVYGASDFNEEDADNDASSDEPSSQLLPELKPQGKITVKRCQETGRFTKPPARYTEATLLTQMEKHNLGTPATRADIIEKLLNTDTIERQGNSLVPTGKGWQLIELASEELRSPELTAQWEIELERIAKGQGQMERFLENIRKQTIRMVSEVKQSTIEYRPHNLTHKKCPECGQNMEERKTKRGKMLVCPNRECGFRRGAEPKLVNKRCPQCHKKMEIHEGKAGKYVQCRPCNIVESLSDSGGGKAAARMNRKLIQQYSDNEGLSNSLGDALKAALQKQSEK</sequence>
<dbReference type="Pfam" id="PF01751">
    <property type="entry name" value="Toprim"/>
    <property type="match status" value="1"/>
</dbReference>
<dbReference type="SMART" id="SM00436">
    <property type="entry name" value="TOP1Bc"/>
    <property type="match status" value="1"/>
</dbReference>
<comment type="catalytic activity">
    <reaction evidence="1">
        <text>ATP-independent breakage of single-stranded DNA, followed by passage and rejoining.</text>
        <dbReference type="EC" id="5.6.2.1"/>
    </reaction>
</comment>
<evidence type="ECO:0000256" key="12">
    <source>
        <dbReference type="ARBA" id="ARBA00032877"/>
    </source>
</evidence>
<name>A0ABW3D9Y5_9BACL</name>
<protein>
    <recommendedName>
        <fullName evidence="3">DNA topoisomerase</fullName>
        <ecNumber evidence="3">5.6.2.1</ecNumber>
    </recommendedName>
    <alternativeName>
        <fullName evidence="12">Omega-protein</fullName>
    </alternativeName>
    <alternativeName>
        <fullName evidence="11">Relaxing enzyme</fullName>
    </alternativeName>
    <alternativeName>
        <fullName evidence="9">Swivelase</fullName>
    </alternativeName>
    <alternativeName>
        <fullName evidence="10">Untwisting enzyme</fullName>
    </alternativeName>
</protein>
<feature type="compositionally biased region" description="Acidic residues" evidence="13">
    <location>
        <begin position="440"/>
        <end position="450"/>
    </location>
</feature>
<evidence type="ECO:0000256" key="5">
    <source>
        <dbReference type="ARBA" id="ARBA00022842"/>
    </source>
</evidence>
<dbReference type="SMART" id="SM00493">
    <property type="entry name" value="TOPRIM"/>
    <property type="match status" value="1"/>
</dbReference>
<organism evidence="16 17">
    <name type="scientific">Paenibacillus residui</name>
    <dbReference type="NCBI Taxonomy" id="629724"/>
    <lineage>
        <taxon>Bacteria</taxon>
        <taxon>Bacillati</taxon>
        <taxon>Bacillota</taxon>
        <taxon>Bacilli</taxon>
        <taxon>Bacillales</taxon>
        <taxon>Paenibacillaceae</taxon>
        <taxon>Paenibacillus</taxon>
    </lineage>
</organism>
<evidence type="ECO:0000256" key="4">
    <source>
        <dbReference type="ARBA" id="ARBA00022723"/>
    </source>
</evidence>
<dbReference type="PROSITE" id="PS00396">
    <property type="entry name" value="TOPO_IA_1"/>
    <property type="match status" value="1"/>
</dbReference>
<evidence type="ECO:0000259" key="14">
    <source>
        <dbReference type="PROSITE" id="PS50880"/>
    </source>
</evidence>
<feature type="domain" description="Toprim" evidence="14">
    <location>
        <begin position="2"/>
        <end position="133"/>
    </location>
</feature>
<dbReference type="InterPro" id="IPR013825">
    <property type="entry name" value="Topo_IA_cen_sub2"/>
</dbReference>
<feature type="region of interest" description="Disordered" evidence="13">
    <location>
        <begin position="440"/>
        <end position="460"/>
    </location>
</feature>
<dbReference type="SMART" id="SM00437">
    <property type="entry name" value="TOP1Ac"/>
    <property type="match status" value="1"/>
</dbReference>
<gene>
    <name evidence="16" type="ORF">ACFQ03_13020</name>
</gene>
<keyword evidence="5" id="KW-0460">Magnesium</keyword>
<keyword evidence="6" id="KW-0799">Topoisomerase</keyword>
<evidence type="ECO:0000256" key="10">
    <source>
        <dbReference type="ARBA" id="ARBA00031985"/>
    </source>
</evidence>
<dbReference type="InterPro" id="IPR003601">
    <property type="entry name" value="Topo_IA_2"/>
</dbReference>
<dbReference type="PANTHER" id="PTHR11390">
    <property type="entry name" value="PROKARYOTIC DNA TOPOISOMERASE"/>
    <property type="match status" value="1"/>
</dbReference>
<dbReference type="Gene3D" id="3.40.50.140">
    <property type="match status" value="1"/>
</dbReference>
<dbReference type="InterPro" id="IPR000380">
    <property type="entry name" value="Topo_IA"/>
</dbReference>
<dbReference type="InterPro" id="IPR013497">
    <property type="entry name" value="Topo_IA_cen"/>
</dbReference>
<dbReference type="GO" id="GO:0003917">
    <property type="term" value="F:DNA topoisomerase type I (single strand cut, ATP-independent) activity"/>
    <property type="evidence" value="ECO:0007669"/>
    <property type="project" value="UniProtKB-EC"/>
</dbReference>
<dbReference type="NCBIfam" id="NF005829">
    <property type="entry name" value="PRK07726.1"/>
    <property type="match status" value="1"/>
</dbReference>
<comment type="caution">
    <text evidence="16">The sequence shown here is derived from an EMBL/GenBank/DDBJ whole genome shotgun (WGS) entry which is preliminary data.</text>
</comment>
<dbReference type="InterPro" id="IPR013824">
    <property type="entry name" value="Topo_IA_cen_sub1"/>
</dbReference>
<proteinExistence type="inferred from homology"/>
<dbReference type="Gene3D" id="1.10.290.10">
    <property type="entry name" value="Topoisomerase I, domain 4"/>
    <property type="match status" value="1"/>
</dbReference>
<evidence type="ECO:0000256" key="6">
    <source>
        <dbReference type="ARBA" id="ARBA00023029"/>
    </source>
</evidence>
<keyword evidence="4" id="KW-0479">Metal-binding</keyword>